<evidence type="ECO:0000256" key="1">
    <source>
        <dbReference type="ARBA" id="ARBA00004173"/>
    </source>
</evidence>
<evidence type="ECO:0000256" key="5">
    <source>
        <dbReference type="ARBA" id="ARBA00023128"/>
    </source>
</evidence>
<organism evidence="8 9">
    <name type="scientific">Racocetra fulgida</name>
    <dbReference type="NCBI Taxonomy" id="60492"/>
    <lineage>
        <taxon>Eukaryota</taxon>
        <taxon>Fungi</taxon>
        <taxon>Fungi incertae sedis</taxon>
        <taxon>Mucoromycota</taxon>
        <taxon>Glomeromycotina</taxon>
        <taxon>Glomeromycetes</taxon>
        <taxon>Diversisporales</taxon>
        <taxon>Gigasporaceae</taxon>
        <taxon>Racocetra</taxon>
    </lineage>
</organism>
<evidence type="ECO:0000256" key="7">
    <source>
        <dbReference type="RuleBase" id="RU364114"/>
    </source>
</evidence>
<keyword evidence="9" id="KW-1185">Reference proteome</keyword>
<protein>
    <recommendedName>
        <fullName evidence="7">Protein arginine methyltransferase NDUFAF7</fullName>
        <ecNumber evidence="7">2.1.1.320</ecNumber>
    </recommendedName>
</protein>
<proteinExistence type="inferred from homology"/>
<name>A0A9N9IPU7_9GLOM</name>
<dbReference type="PANTHER" id="PTHR12049:SF7">
    <property type="entry name" value="PROTEIN ARGININE METHYLTRANSFERASE NDUFAF7, MITOCHONDRIAL"/>
    <property type="match status" value="1"/>
</dbReference>
<evidence type="ECO:0000313" key="9">
    <source>
        <dbReference type="Proteomes" id="UP000789396"/>
    </source>
</evidence>
<sequence length="46" mass="5088">MGPISIAQYMREVLTNSHGGYYMTGDVFGRQGDFVTSPEISQIFGE</sequence>
<dbReference type="Proteomes" id="UP000789396">
    <property type="component" value="Unassembled WGS sequence"/>
</dbReference>
<dbReference type="GO" id="GO:0032259">
    <property type="term" value="P:methylation"/>
    <property type="evidence" value="ECO:0007669"/>
    <property type="project" value="UniProtKB-KW"/>
</dbReference>
<evidence type="ECO:0000256" key="3">
    <source>
        <dbReference type="ARBA" id="ARBA00022603"/>
    </source>
</evidence>
<comment type="subcellular location">
    <subcellularLocation>
        <location evidence="1 7">Mitochondrion</location>
    </subcellularLocation>
</comment>
<evidence type="ECO:0000256" key="2">
    <source>
        <dbReference type="ARBA" id="ARBA00005891"/>
    </source>
</evidence>
<dbReference type="OrthoDB" id="5595109at2759"/>
<gene>
    <name evidence="8" type="ORF">RFULGI_LOCUS13197</name>
</gene>
<evidence type="ECO:0000256" key="6">
    <source>
        <dbReference type="ARBA" id="ARBA00048612"/>
    </source>
</evidence>
<keyword evidence="4 7" id="KW-0808">Transferase</keyword>
<keyword evidence="3 7" id="KW-0489">Methyltransferase</keyword>
<dbReference type="SUPFAM" id="SSF53335">
    <property type="entry name" value="S-adenosyl-L-methionine-dependent methyltransferases"/>
    <property type="match status" value="1"/>
</dbReference>
<dbReference type="EMBL" id="CAJVPZ010033909">
    <property type="protein sequence ID" value="CAG8745525.1"/>
    <property type="molecule type" value="Genomic_DNA"/>
</dbReference>
<reference evidence="8" key="1">
    <citation type="submission" date="2021-06" db="EMBL/GenBank/DDBJ databases">
        <authorList>
            <person name="Kallberg Y."/>
            <person name="Tangrot J."/>
            <person name="Rosling A."/>
        </authorList>
    </citation>
    <scope>NUCLEOTIDE SEQUENCE</scope>
    <source>
        <strain evidence="8">IN212</strain>
    </source>
</reference>
<dbReference type="GO" id="GO:0005739">
    <property type="term" value="C:mitochondrion"/>
    <property type="evidence" value="ECO:0007669"/>
    <property type="project" value="UniProtKB-SubCell"/>
</dbReference>
<dbReference type="InterPro" id="IPR038375">
    <property type="entry name" value="NDUFAF7_sf"/>
</dbReference>
<keyword evidence="5 7" id="KW-0496">Mitochondrion</keyword>
<dbReference type="InterPro" id="IPR003788">
    <property type="entry name" value="NDUFAF7"/>
</dbReference>
<accession>A0A9N9IPU7</accession>
<dbReference type="AlphaFoldDB" id="A0A9N9IPU7"/>
<feature type="non-terminal residue" evidence="8">
    <location>
        <position position="46"/>
    </location>
</feature>
<dbReference type="GO" id="GO:0032981">
    <property type="term" value="P:mitochondrial respiratory chain complex I assembly"/>
    <property type="evidence" value="ECO:0007669"/>
    <property type="project" value="TreeGrafter"/>
</dbReference>
<dbReference type="PANTHER" id="PTHR12049">
    <property type="entry name" value="PROTEIN ARGININE METHYLTRANSFERASE NDUFAF7, MITOCHONDRIAL"/>
    <property type="match status" value="1"/>
</dbReference>
<evidence type="ECO:0000256" key="4">
    <source>
        <dbReference type="ARBA" id="ARBA00022679"/>
    </source>
</evidence>
<comment type="similarity">
    <text evidence="2 7">Belongs to the NDUFAF7 family.</text>
</comment>
<dbReference type="EC" id="2.1.1.320" evidence="7"/>
<dbReference type="InterPro" id="IPR029063">
    <property type="entry name" value="SAM-dependent_MTases_sf"/>
</dbReference>
<comment type="catalytic activity">
    <reaction evidence="6 7">
        <text>L-arginyl-[protein] + 2 S-adenosyl-L-methionine = N(omega),N(omega)'-dimethyl-L-arginyl-[protein] + 2 S-adenosyl-L-homocysteine + 2 H(+)</text>
        <dbReference type="Rhea" id="RHEA:48108"/>
        <dbReference type="Rhea" id="RHEA-COMP:10532"/>
        <dbReference type="Rhea" id="RHEA-COMP:11992"/>
        <dbReference type="ChEBI" id="CHEBI:15378"/>
        <dbReference type="ChEBI" id="CHEBI:29965"/>
        <dbReference type="ChEBI" id="CHEBI:57856"/>
        <dbReference type="ChEBI" id="CHEBI:59789"/>
        <dbReference type="ChEBI" id="CHEBI:88221"/>
        <dbReference type="EC" id="2.1.1.320"/>
    </reaction>
</comment>
<comment type="function">
    <text evidence="7">Arginine methyltransferase involved in the assembly or stability of mitochondrial NADH:ubiquinone oxidoreductase complex (complex I).</text>
</comment>
<comment type="caution">
    <text evidence="8">The sequence shown here is derived from an EMBL/GenBank/DDBJ whole genome shotgun (WGS) entry which is preliminary data.</text>
</comment>
<dbReference type="GO" id="GO:0035243">
    <property type="term" value="F:protein-arginine omega-N symmetric methyltransferase activity"/>
    <property type="evidence" value="ECO:0007669"/>
    <property type="project" value="UniProtKB-EC"/>
</dbReference>
<dbReference type="Gene3D" id="3.40.50.12710">
    <property type="match status" value="1"/>
</dbReference>
<evidence type="ECO:0000313" key="8">
    <source>
        <dbReference type="EMBL" id="CAG8745525.1"/>
    </source>
</evidence>